<accession>A0A090FMR0</accession>
<evidence type="ECO:0000313" key="3">
    <source>
        <dbReference type="Proteomes" id="UP000046373"/>
    </source>
</evidence>
<evidence type="ECO:0000313" key="2">
    <source>
        <dbReference type="EMBL" id="CDX42917.1"/>
    </source>
</evidence>
<evidence type="ECO:0000256" key="1">
    <source>
        <dbReference type="SAM" id="Phobius"/>
    </source>
</evidence>
<proteinExistence type="predicted"/>
<organism evidence="2 3">
    <name type="scientific">Mesorhizobium plurifarium</name>
    <dbReference type="NCBI Taxonomy" id="69974"/>
    <lineage>
        <taxon>Bacteria</taxon>
        <taxon>Pseudomonadati</taxon>
        <taxon>Pseudomonadota</taxon>
        <taxon>Alphaproteobacteria</taxon>
        <taxon>Hyphomicrobiales</taxon>
        <taxon>Phyllobacteriaceae</taxon>
        <taxon>Mesorhizobium</taxon>
    </lineage>
</organism>
<reference evidence="2 3" key="1">
    <citation type="submission" date="2014-08" db="EMBL/GenBank/DDBJ databases">
        <authorList>
            <person name="Moulin Lionel"/>
        </authorList>
    </citation>
    <scope>NUCLEOTIDE SEQUENCE [LARGE SCALE GENOMIC DNA]</scope>
</reference>
<gene>
    <name evidence="2" type="ORF">MPLDJ20_60041</name>
</gene>
<dbReference type="EMBL" id="CCNB01000043">
    <property type="protein sequence ID" value="CDX42917.1"/>
    <property type="molecule type" value="Genomic_DNA"/>
</dbReference>
<keyword evidence="1" id="KW-1133">Transmembrane helix</keyword>
<protein>
    <submittedName>
        <fullName evidence="2">Uncharacterized protein</fullName>
    </submittedName>
</protein>
<name>A0A090FMR0_MESPL</name>
<dbReference type="GeneID" id="31892588"/>
<sequence length="223" mass="24077">MSQSQKFLLSVFVAICLVVVVVVLVYRIFPAPPPSDDRVAACYALLPADRRAGVHFENGPNNTATVAVEAEEKSNSPTKEQLESFIQCLRVFIKDVRIATASQPAAPLGEVADHWSAPGQVGLQLVLLPGTNDEVLNNLRFGPASGNKSDIVAGWCKETAACVKCDPPGPTAQTPEVLVRLLPGTRTKKIAMKGSWDVPKQAKPWQLVDKKGTRFLYECEPAG</sequence>
<keyword evidence="1" id="KW-0472">Membrane</keyword>
<keyword evidence="1" id="KW-0812">Transmembrane</keyword>
<dbReference type="Proteomes" id="UP000046373">
    <property type="component" value="Unassembled WGS sequence"/>
</dbReference>
<dbReference type="AlphaFoldDB" id="A0A090FMR0"/>
<feature type="transmembrane region" description="Helical" evidence="1">
    <location>
        <begin position="7"/>
        <end position="29"/>
    </location>
</feature>